<reference evidence="7" key="1">
    <citation type="submission" date="2017-02" db="UniProtKB">
        <authorList>
            <consortium name="WormBaseParasite"/>
        </authorList>
    </citation>
    <scope>IDENTIFICATION</scope>
</reference>
<accession>A0A0N4ZH84</accession>
<dbReference type="PANTHER" id="PTHR21700:SF3">
    <property type="entry name" value="TRANSTHYRETIN-LIKE PROTEIN 5"/>
    <property type="match status" value="1"/>
</dbReference>
<dbReference type="InterPro" id="IPR038479">
    <property type="entry name" value="Transthyretin-like_sf"/>
</dbReference>
<dbReference type="GO" id="GO:0005576">
    <property type="term" value="C:extracellular region"/>
    <property type="evidence" value="ECO:0007669"/>
    <property type="project" value="UniProtKB-SubCell"/>
</dbReference>
<comment type="similarity">
    <text evidence="2">Belongs to the nematode transthyretin-like family.</text>
</comment>
<evidence type="ECO:0000256" key="2">
    <source>
        <dbReference type="ARBA" id="ARBA00010112"/>
    </source>
</evidence>
<evidence type="ECO:0000313" key="6">
    <source>
        <dbReference type="Proteomes" id="UP000038045"/>
    </source>
</evidence>
<keyword evidence="3" id="KW-0964">Secreted</keyword>
<keyword evidence="6" id="KW-1185">Reference proteome</keyword>
<dbReference type="GO" id="GO:0009986">
    <property type="term" value="C:cell surface"/>
    <property type="evidence" value="ECO:0007669"/>
    <property type="project" value="InterPro"/>
</dbReference>
<proteinExistence type="inferred from homology"/>
<evidence type="ECO:0000256" key="1">
    <source>
        <dbReference type="ARBA" id="ARBA00004613"/>
    </source>
</evidence>
<evidence type="ECO:0000313" key="7">
    <source>
        <dbReference type="WBParaSite" id="PTRK_0000724800.1"/>
    </source>
</evidence>
<dbReference type="Proteomes" id="UP000038045">
    <property type="component" value="Unplaced"/>
</dbReference>
<organism evidence="6 7">
    <name type="scientific">Parastrongyloides trichosuri</name>
    <name type="common">Possum-specific nematode worm</name>
    <dbReference type="NCBI Taxonomy" id="131310"/>
    <lineage>
        <taxon>Eukaryota</taxon>
        <taxon>Metazoa</taxon>
        <taxon>Ecdysozoa</taxon>
        <taxon>Nematoda</taxon>
        <taxon>Chromadorea</taxon>
        <taxon>Rhabditida</taxon>
        <taxon>Tylenchina</taxon>
        <taxon>Panagrolaimomorpha</taxon>
        <taxon>Strongyloidoidea</taxon>
        <taxon>Strongyloididae</taxon>
        <taxon>Parastrongyloides</taxon>
    </lineage>
</organism>
<feature type="chain" id="PRO_5005891854" evidence="5">
    <location>
        <begin position="25"/>
        <end position="131"/>
    </location>
</feature>
<dbReference type="AlphaFoldDB" id="A0A0N4ZH84"/>
<sequence>MYDIFFNIFQFLTLVNILNGLLQGIELKGRILCNSKPVAFLEMTLMEEDILFDDFLRFGKTNDSGHFLLYGRDEEFTIIEPYIIFNHTCTQNENTGDDNLIIIYPPDTAFNSFIHFSEYFHNFGDIELTKL</sequence>
<dbReference type="WBParaSite" id="PTRK_0000724800.1">
    <property type="protein sequence ID" value="PTRK_0000724800.1"/>
    <property type="gene ID" value="PTRK_0000724800"/>
</dbReference>
<dbReference type="PANTHER" id="PTHR21700">
    <property type="entry name" value="TRANSTHYRETIN-LIKE FAMILY PROTEIN-RELATED"/>
    <property type="match status" value="1"/>
</dbReference>
<evidence type="ECO:0000256" key="3">
    <source>
        <dbReference type="ARBA" id="ARBA00022525"/>
    </source>
</evidence>
<keyword evidence="4 5" id="KW-0732">Signal</keyword>
<name>A0A0N4ZH84_PARTI</name>
<dbReference type="Gene3D" id="2.60.40.3330">
    <property type="match status" value="1"/>
</dbReference>
<evidence type="ECO:0000256" key="5">
    <source>
        <dbReference type="SAM" id="SignalP"/>
    </source>
</evidence>
<feature type="signal peptide" evidence="5">
    <location>
        <begin position="1"/>
        <end position="24"/>
    </location>
</feature>
<comment type="subcellular location">
    <subcellularLocation>
        <location evidence="1">Secreted</location>
    </subcellularLocation>
</comment>
<protein>
    <submittedName>
        <fullName evidence="7">Transthyretin-like family-containing protein</fullName>
    </submittedName>
</protein>
<dbReference type="InterPro" id="IPR001534">
    <property type="entry name" value="Transthyretin-like"/>
</dbReference>
<dbReference type="Pfam" id="PF01060">
    <property type="entry name" value="TTR-52"/>
    <property type="match status" value="1"/>
</dbReference>
<evidence type="ECO:0000256" key="4">
    <source>
        <dbReference type="ARBA" id="ARBA00022729"/>
    </source>
</evidence>